<name>A0AA38T0H3_9ASTR</name>
<protein>
    <submittedName>
        <fullName evidence="1">Uncharacterized protein</fullName>
    </submittedName>
</protein>
<evidence type="ECO:0000313" key="1">
    <source>
        <dbReference type="EMBL" id="KAJ9545221.1"/>
    </source>
</evidence>
<comment type="caution">
    <text evidence="1">The sequence shown here is derived from an EMBL/GenBank/DDBJ whole genome shotgun (WGS) entry which is preliminary data.</text>
</comment>
<reference evidence="1" key="1">
    <citation type="submission" date="2023-03" db="EMBL/GenBank/DDBJ databases">
        <title>Chromosome-scale reference genome and RAD-based genetic map of yellow starthistle (Centaurea solstitialis) reveal putative structural variation and QTLs associated with invader traits.</title>
        <authorList>
            <person name="Reatini B."/>
            <person name="Cang F.A."/>
            <person name="Jiang Q."/>
            <person name="Mckibben M.T.W."/>
            <person name="Barker M.S."/>
            <person name="Rieseberg L.H."/>
            <person name="Dlugosch K.M."/>
        </authorList>
    </citation>
    <scope>NUCLEOTIDE SEQUENCE</scope>
    <source>
        <strain evidence="1">CAN-66</strain>
        <tissue evidence="1">Leaf</tissue>
    </source>
</reference>
<gene>
    <name evidence="1" type="ORF">OSB04_024928</name>
</gene>
<sequence>MHIIANNKCGRCGYAHPTKFCTWQQAPRLPRPKPKEELIELMLSRFMIGQGEVNADVDQRIQIFASHIAGLRKDLDLMLRIVKEVYPHVYMDVKDPTEVFITTRGGKVVEGPLLDHDFGCKEVMGYFCHYVVKPKAELPSNQAKEVREEIVRPKESIPVPNLARVPYPTRLRKEKKEAQYRKFIDLIKQVNINVPLVDLIAGMPNYVKFIKELVSNKANLGT</sequence>
<dbReference type="EMBL" id="JARYMX010000006">
    <property type="protein sequence ID" value="KAJ9545221.1"/>
    <property type="molecule type" value="Genomic_DNA"/>
</dbReference>
<keyword evidence="2" id="KW-1185">Reference proteome</keyword>
<proteinExistence type="predicted"/>
<dbReference type="Proteomes" id="UP001172457">
    <property type="component" value="Chromosome 6"/>
</dbReference>
<evidence type="ECO:0000313" key="2">
    <source>
        <dbReference type="Proteomes" id="UP001172457"/>
    </source>
</evidence>
<organism evidence="1 2">
    <name type="scientific">Centaurea solstitialis</name>
    <name type="common">yellow star-thistle</name>
    <dbReference type="NCBI Taxonomy" id="347529"/>
    <lineage>
        <taxon>Eukaryota</taxon>
        <taxon>Viridiplantae</taxon>
        <taxon>Streptophyta</taxon>
        <taxon>Embryophyta</taxon>
        <taxon>Tracheophyta</taxon>
        <taxon>Spermatophyta</taxon>
        <taxon>Magnoliopsida</taxon>
        <taxon>eudicotyledons</taxon>
        <taxon>Gunneridae</taxon>
        <taxon>Pentapetalae</taxon>
        <taxon>asterids</taxon>
        <taxon>campanulids</taxon>
        <taxon>Asterales</taxon>
        <taxon>Asteraceae</taxon>
        <taxon>Carduoideae</taxon>
        <taxon>Cardueae</taxon>
        <taxon>Centaureinae</taxon>
        <taxon>Centaurea</taxon>
    </lineage>
</organism>
<accession>A0AA38T0H3</accession>
<dbReference type="AlphaFoldDB" id="A0AA38T0H3"/>